<organism evidence="2 3">
    <name type="scientific">Escherichia coli</name>
    <dbReference type="NCBI Taxonomy" id="562"/>
    <lineage>
        <taxon>Bacteria</taxon>
        <taxon>Pseudomonadati</taxon>
        <taxon>Pseudomonadota</taxon>
        <taxon>Gammaproteobacteria</taxon>
        <taxon>Enterobacterales</taxon>
        <taxon>Enterobacteriaceae</taxon>
        <taxon>Escherichia</taxon>
    </lineage>
</organism>
<evidence type="ECO:0000313" key="2">
    <source>
        <dbReference type="EMBL" id="BBU81022.1"/>
    </source>
</evidence>
<dbReference type="InterPro" id="IPR036291">
    <property type="entry name" value="NAD(P)-bd_dom_sf"/>
</dbReference>
<dbReference type="Gene3D" id="3.40.50.720">
    <property type="entry name" value="NAD(P)-binding Rossmann-like Domain"/>
    <property type="match status" value="1"/>
</dbReference>
<dbReference type="InterPro" id="IPR001732">
    <property type="entry name" value="UDP-Glc/GDP-Man_DH_N"/>
</dbReference>
<dbReference type="Proteomes" id="UP000467488">
    <property type="component" value="Chromosome"/>
</dbReference>
<dbReference type="AlphaFoldDB" id="A0A8S0FLE8"/>
<proteinExistence type="predicted"/>
<evidence type="ECO:0000259" key="1">
    <source>
        <dbReference type="Pfam" id="PF03721"/>
    </source>
</evidence>
<protein>
    <recommendedName>
        <fullName evidence="1">UDP-glucose/GDP-mannose dehydrogenase N-terminal domain-containing protein</fullName>
    </recommendedName>
</protein>
<dbReference type="GO" id="GO:0016616">
    <property type="term" value="F:oxidoreductase activity, acting on the CH-OH group of donors, NAD or NADP as acceptor"/>
    <property type="evidence" value="ECO:0007669"/>
    <property type="project" value="InterPro"/>
</dbReference>
<dbReference type="SUPFAM" id="SSF51735">
    <property type="entry name" value="NAD(P)-binding Rossmann-fold domains"/>
    <property type="match status" value="1"/>
</dbReference>
<feature type="domain" description="UDP-glucose/GDP-mannose dehydrogenase N-terminal" evidence="1">
    <location>
        <begin position="3"/>
        <end position="83"/>
    </location>
</feature>
<gene>
    <name evidence="2" type="ORF">EIMP300_24220</name>
</gene>
<evidence type="ECO:0000313" key="3">
    <source>
        <dbReference type="Proteomes" id="UP000467488"/>
    </source>
</evidence>
<dbReference type="EMBL" id="AP022360">
    <property type="protein sequence ID" value="BBU81022.1"/>
    <property type="molecule type" value="Genomic_DNA"/>
</dbReference>
<accession>A0A8S0FLE8</accession>
<dbReference type="GO" id="GO:0051287">
    <property type="term" value="F:NAD binding"/>
    <property type="evidence" value="ECO:0007669"/>
    <property type="project" value="InterPro"/>
</dbReference>
<dbReference type="Pfam" id="PF03721">
    <property type="entry name" value="UDPG_MGDP_dh_N"/>
    <property type="match status" value="1"/>
</dbReference>
<reference evidence="2 3" key="1">
    <citation type="submission" date="2020-01" db="EMBL/GenBank/DDBJ databases">
        <title>Dynamics of blaIMP-6 dissemination in carbapenem resistant Enterobacteriacea isolated from regional surveillance in Osaka, Japan.</title>
        <authorList>
            <person name="Abe R."/>
            <person name="Akeda Y."/>
            <person name="Sugawara Y."/>
            <person name="Yamamoto N."/>
            <person name="Tomono K."/>
            <person name="Takeuchi D."/>
            <person name="Kawahara R."/>
            <person name="Hamada S."/>
        </authorList>
    </citation>
    <scope>NUCLEOTIDE SEQUENCE [LARGE SCALE GENOMIC DNA]</scope>
    <source>
        <strain evidence="2 3">E300</strain>
    </source>
</reference>
<name>A0A8S0FLE8_ECOLX</name>
<dbReference type="PANTHER" id="PTHR43750">
    <property type="entry name" value="UDP-GLUCOSE 6-DEHYDROGENASE TUAD"/>
    <property type="match status" value="1"/>
</dbReference>
<sequence length="85" mass="9742">MAQNHEVVAFDTHQKKVDLLNDKLSPIEDKEIENYLSTKILNFRATTNKYEAYKNANYVIIATPTNYDPGSNYFDTSSVEASVHR</sequence>
<dbReference type="PANTHER" id="PTHR43750:SF2">
    <property type="entry name" value="UDP-GLUCOSE 6-DEHYDROGENASE"/>
    <property type="match status" value="1"/>
</dbReference>